<name>A0AAE6FV86_MYXXA</name>
<feature type="transmembrane region" description="Helical" evidence="9">
    <location>
        <begin position="94"/>
        <end position="119"/>
    </location>
</feature>
<gene>
    <name evidence="9" type="primary">lnt</name>
    <name evidence="11" type="ORF">BHS09_00605</name>
</gene>
<evidence type="ECO:0000256" key="1">
    <source>
        <dbReference type="ARBA" id="ARBA00004651"/>
    </source>
</evidence>
<reference evidence="11 12" key="1">
    <citation type="journal article" date="2019" name="Science">
        <title>Social genes are selection hotspots in kin groups of a soil microbe.</title>
        <authorList>
            <person name="Wielgoss S."/>
            <person name="Wolfensberger R."/>
            <person name="Sun L."/>
            <person name="Fiegna F."/>
            <person name="Velicer G.J."/>
        </authorList>
    </citation>
    <scope>NUCLEOTIDE SEQUENCE [LARGE SCALE GENOMIC DNA]</scope>
    <source>
        <strain evidence="11 12">MC3.5.9c15</strain>
    </source>
</reference>
<dbReference type="NCBIfam" id="TIGR00546">
    <property type="entry name" value="lnt"/>
    <property type="match status" value="1"/>
</dbReference>
<feature type="transmembrane region" description="Helical" evidence="9">
    <location>
        <begin position="205"/>
        <end position="224"/>
    </location>
</feature>
<dbReference type="HAMAP" id="MF_01148">
    <property type="entry name" value="Lnt"/>
    <property type="match status" value="1"/>
</dbReference>
<accession>A0AAE6FV86</accession>
<dbReference type="Proteomes" id="UP000320179">
    <property type="component" value="Chromosome"/>
</dbReference>
<dbReference type="InterPro" id="IPR003010">
    <property type="entry name" value="C-N_Hydrolase"/>
</dbReference>
<evidence type="ECO:0000259" key="10">
    <source>
        <dbReference type="PROSITE" id="PS50263"/>
    </source>
</evidence>
<dbReference type="InterPro" id="IPR004563">
    <property type="entry name" value="Apolipo_AcylTrfase"/>
</dbReference>
<dbReference type="AlphaFoldDB" id="A0AAE6FV86"/>
<feature type="transmembrane region" description="Helical" evidence="9">
    <location>
        <begin position="12"/>
        <end position="30"/>
    </location>
</feature>
<comment type="catalytic activity">
    <reaction evidence="9">
        <text>N-terminal S-1,2-diacyl-sn-glyceryl-L-cysteinyl-[lipoprotein] + a glycerophospholipid = N-acyl-S-1,2-diacyl-sn-glyceryl-L-cysteinyl-[lipoprotein] + a 2-acyl-sn-glycero-3-phospholipid + H(+)</text>
        <dbReference type="Rhea" id="RHEA:48228"/>
        <dbReference type="Rhea" id="RHEA-COMP:14681"/>
        <dbReference type="Rhea" id="RHEA-COMP:14684"/>
        <dbReference type="ChEBI" id="CHEBI:15378"/>
        <dbReference type="ChEBI" id="CHEBI:136912"/>
        <dbReference type="ChEBI" id="CHEBI:140656"/>
        <dbReference type="ChEBI" id="CHEBI:140657"/>
        <dbReference type="ChEBI" id="CHEBI:140660"/>
        <dbReference type="EC" id="2.3.1.269"/>
    </reaction>
</comment>
<feature type="transmembrane region" description="Helical" evidence="9">
    <location>
        <begin position="62"/>
        <end position="82"/>
    </location>
</feature>
<keyword evidence="4 9" id="KW-0808">Transferase</keyword>
<organism evidence="11 12">
    <name type="scientific">Myxococcus xanthus</name>
    <dbReference type="NCBI Taxonomy" id="34"/>
    <lineage>
        <taxon>Bacteria</taxon>
        <taxon>Pseudomonadati</taxon>
        <taxon>Myxococcota</taxon>
        <taxon>Myxococcia</taxon>
        <taxon>Myxococcales</taxon>
        <taxon>Cystobacterineae</taxon>
        <taxon>Myxococcaceae</taxon>
        <taxon>Myxococcus</taxon>
    </lineage>
</organism>
<comment type="subcellular location">
    <subcellularLocation>
        <location evidence="1 9">Cell membrane</location>
        <topology evidence="1 9">Multi-pass membrane protein</topology>
    </subcellularLocation>
</comment>
<dbReference type="EC" id="2.3.1.269" evidence="9"/>
<dbReference type="InterPro" id="IPR036526">
    <property type="entry name" value="C-N_Hydrolase_sf"/>
</dbReference>
<dbReference type="Pfam" id="PF00795">
    <property type="entry name" value="CN_hydrolase"/>
    <property type="match status" value="1"/>
</dbReference>
<keyword evidence="8 9" id="KW-0012">Acyltransferase</keyword>
<dbReference type="InterPro" id="IPR045378">
    <property type="entry name" value="LNT_N"/>
</dbReference>
<evidence type="ECO:0000256" key="5">
    <source>
        <dbReference type="ARBA" id="ARBA00022692"/>
    </source>
</evidence>
<evidence type="ECO:0000313" key="11">
    <source>
        <dbReference type="EMBL" id="QDE65626.1"/>
    </source>
</evidence>
<evidence type="ECO:0000256" key="6">
    <source>
        <dbReference type="ARBA" id="ARBA00022989"/>
    </source>
</evidence>
<comment type="pathway">
    <text evidence="9">Protein modification; lipoprotein biosynthesis (N-acyl transfer).</text>
</comment>
<feature type="transmembrane region" description="Helical" evidence="9">
    <location>
        <begin position="36"/>
        <end position="53"/>
    </location>
</feature>
<keyword evidence="5 9" id="KW-0812">Transmembrane</keyword>
<feature type="transmembrane region" description="Helical" evidence="9">
    <location>
        <begin position="517"/>
        <end position="536"/>
    </location>
</feature>
<dbReference type="PANTHER" id="PTHR38686:SF1">
    <property type="entry name" value="APOLIPOPROTEIN N-ACYLTRANSFERASE"/>
    <property type="match status" value="1"/>
</dbReference>
<sequence length="545" mass="58784">MTGVQVGVGRGRRLAAALLGVLGTTVLFALFGRLEARWLVLGWVAMVPWLAALDRARSAREALGLGVLLSVAFTAAVFHWFPGALQAYSRAPTVVGWALFLLVAPLLQLQFPAAALARYAARRLAREGQGWLPPLVGTLAYVGVEGITPKLFADTLGHGLYASEWQRQGADVAGAPGLTLVLLLGNECVLAAVRRARRQGGRSAWGPMAGLAALVLVLSGYGAFRHAQVREATRREGGLVVGAVQANITRYEKLKAEMGAYQVVRMVLDTHYAMSDALLREGPLDLLVWPETVYPTPFGTPRSETGAKLDAEIAGYVSERGVPLVFGAYDLEGEREFNAAMFLGPSSPGGSLERAAYRKTMLFPLTEWVPDAIDTPTLREWLPWTGRWKRGPGPRAVSFTLRDGRQLRVAPLICYETIFPEYVAQGVRQGAELLLTLSNDSWFTGTPAPRLHLMHAAFRSIETRRPQVRVTNSGVTALIDSTGAVVAEVDDNQRAGLTMRVPETAALTTLALAWGDWLSPLALVSAVVGLAGAVLARRRARPRGA</sequence>
<keyword evidence="3 9" id="KW-1003">Cell membrane</keyword>
<dbReference type="Gene3D" id="3.60.110.10">
    <property type="entry name" value="Carbon-nitrogen hydrolase"/>
    <property type="match status" value="1"/>
</dbReference>
<evidence type="ECO:0000256" key="9">
    <source>
        <dbReference type="HAMAP-Rule" id="MF_01148"/>
    </source>
</evidence>
<evidence type="ECO:0000256" key="8">
    <source>
        <dbReference type="ARBA" id="ARBA00023315"/>
    </source>
</evidence>
<evidence type="ECO:0000313" key="12">
    <source>
        <dbReference type="Proteomes" id="UP000320179"/>
    </source>
</evidence>
<comment type="similarity">
    <text evidence="2 9">Belongs to the CN hydrolase family. Apolipoprotein N-acyltransferase subfamily.</text>
</comment>
<evidence type="ECO:0000256" key="3">
    <source>
        <dbReference type="ARBA" id="ARBA00022475"/>
    </source>
</evidence>
<dbReference type="RefSeq" id="WP_140796891.1">
    <property type="nucleotide sequence ID" value="NZ_CP017172.1"/>
</dbReference>
<proteinExistence type="inferred from homology"/>
<dbReference type="GO" id="GO:0005886">
    <property type="term" value="C:plasma membrane"/>
    <property type="evidence" value="ECO:0007669"/>
    <property type="project" value="UniProtKB-SubCell"/>
</dbReference>
<keyword evidence="7 9" id="KW-0472">Membrane</keyword>
<keyword evidence="6 9" id="KW-1133">Transmembrane helix</keyword>
<dbReference type="CDD" id="cd07571">
    <property type="entry name" value="ALP_N-acyl_transferase"/>
    <property type="match status" value="1"/>
</dbReference>
<protein>
    <recommendedName>
        <fullName evidence="9">Apolipoprotein N-acyltransferase</fullName>
        <shortName evidence="9">ALP N-acyltransferase</shortName>
        <ecNumber evidence="9">2.3.1.269</ecNumber>
    </recommendedName>
</protein>
<dbReference type="SUPFAM" id="SSF56317">
    <property type="entry name" value="Carbon-nitrogen hydrolase"/>
    <property type="match status" value="1"/>
</dbReference>
<dbReference type="Pfam" id="PF20154">
    <property type="entry name" value="LNT_N"/>
    <property type="match status" value="1"/>
</dbReference>
<dbReference type="EMBL" id="CP017174">
    <property type="protein sequence ID" value="QDE65626.1"/>
    <property type="molecule type" value="Genomic_DNA"/>
</dbReference>
<dbReference type="GO" id="GO:0042158">
    <property type="term" value="P:lipoprotein biosynthetic process"/>
    <property type="evidence" value="ECO:0007669"/>
    <property type="project" value="UniProtKB-UniRule"/>
</dbReference>
<dbReference type="PANTHER" id="PTHR38686">
    <property type="entry name" value="APOLIPOPROTEIN N-ACYLTRANSFERASE"/>
    <property type="match status" value="1"/>
</dbReference>
<evidence type="ECO:0000256" key="7">
    <source>
        <dbReference type="ARBA" id="ARBA00023136"/>
    </source>
</evidence>
<dbReference type="PROSITE" id="PS50263">
    <property type="entry name" value="CN_HYDROLASE"/>
    <property type="match status" value="1"/>
</dbReference>
<comment type="function">
    <text evidence="9">Catalyzes the phospholipid dependent N-acylation of the N-terminal cysteine of apolipoprotein, the last step in lipoprotein maturation.</text>
</comment>
<evidence type="ECO:0000256" key="4">
    <source>
        <dbReference type="ARBA" id="ARBA00022679"/>
    </source>
</evidence>
<evidence type="ECO:0000256" key="2">
    <source>
        <dbReference type="ARBA" id="ARBA00010065"/>
    </source>
</evidence>
<dbReference type="GO" id="GO:0016410">
    <property type="term" value="F:N-acyltransferase activity"/>
    <property type="evidence" value="ECO:0007669"/>
    <property type="project" value="UniProtKB-UniRule"/>
</dbReference>
<feature type="domain" description="CN hydrolase" evidence="10">
    <location>
        <begin position="244"/>
        <end position="509"/>
    </location>
</feature>